<evidence type="ECO:0000313" key="3">
    <source>
        <dbReference type="Proteomes" id="UP000799440"/>
    </source>
</evidence>
<organism evidence="2 3">
    <name type="scientific">Sporormia fimetaria CBS 119925</name>
    <dbReference type="NCBI Taxonomy" id="1340428"/>
    <lineage>
        <taxon>Eukaryota</taxon>
        <taxon>Fungi</taxon>
        <taxon>Dikarya</taxon>
        <taxon>Ascomycota</taxon>
        <taxon>Pezizomycotina</taxon>
        <taxon>Dothideomycetes</taxon>
        <taxon>Pleosporomycetidae</taxon>
        <taxon>Pleosporales</taxon>
        <taxon>Sporormiaceae</taxon>
        <taxon>Sporormia</taxon>
    </lineage>
</organism>
<proteinExistence type="predicted"/>
<accession>A0A6A6VQV4</accession>
<reference evidence="2" key="1">
    <citation type="journal article" date="2020" name="Stud. Mycol.">
        <title>101 Dothideomycetes genomes: a test case for predicting lifestyles and emergence of pathogens.</title>
        <authorList>
            <person name="Haridas S."/>
            <person name="Albert R."/>
            <person name="Binder M."/>
            <person name="Bloem J."/>
            <person name="Labutti K."/>
            <person name="Salamov A."/>
            <person name="Andreopoulos B."/>
            <person name="Baker S."/>
            <person name="Barry K."/>
            <person name="Bills G."/>
            <person name="Bluhm B."/>
            <person name="Cannon C."/>
            <person name="Castanera R."/>
            <person name="Culley D."/>
            <person name="Daum C."/>
            <person name="Ezra D."/>
            <person name="Gonzalez J."/>
            <person name="Henrissat B."/>
            <person name="Kuo A."/>
            <person name="Liang C."/>
            <person name="Lipzen A."/>
            <person name="Lutzoni F."/>
            <person name="Magnuson J."/>
            <person name="Mondo S."/>
            <person name="Nolan M."/>
            <person name="Ohm R."/>
            <person name="Pangilinan J."/>
            <person name="Park H.-J."/>
            <person name="Ramirez L."/>
            <person name="Alfaro M."/>
            <person name="Sun H."/>
            <person name="Tritt A."/>
            <person name="Yoshinaga Y."/>
            <person name="Zwiers L.-H."/>
            <person name="Turgeon B."/>
            <person name="Goodwin S."/>
            <person name="Spatafora J."/>
            <person name="Crous P."/>
            <person name="Grigoriev I."/>
        </authorList>
    </citation>
    <scope>NUCLEOTIDE SEQUENCE</scope>
    <source>
        <strain evidence="2">CBS 119925</strain>
    </source>
</reference>
<sequence length="402" mass="44675">MDSALDTPRAETEDVQHTPASDSSSDDAHLVSPTTAAGDVSIVDPLVARCAERIAEAVNNLKRELDQRDGVWATATGTIELSLKTNDTQTYGLTVVQDVDGAEYPITVRPKLKKGKEAATSANGAFSGPAMLETAAAVSSKRTRRDSDAELEKDLVSRKKRKIEEADGGGGEKHEAAAEEEEEGDIFVSKEDMHIFLTKFREDIQDDTSECVNHVQRLLRRFKEEWHDRTKWEDEQGPRLPHSDSHRDSVVGNGTTAFPSARADRDDANISTNDIVREEAKLLSSQIRWVEECRRVAASLHDKREDNWRSSSASFHDRNRQDRENFQNRMLHESATQGRMLSDILNEVKAIGLYAQSMKWETPGSISTHPVYPPPPMTHAPAFPTQSPPTPARGRGSRGGRR</sequence>
<feature type="region of interest" description="Disordered" evidence="1">
    <location>
        <begin position="363"/>
        <end position="402"/>
    </location>
</feature>
<feature type="compositionally biased region" description="Basic and acidic residues" evidence="1">
    <location>
        <begin position="160"/>
        <end position="177"/>
    </location>
</feature>
<feature type="region of interest" description="Disordered" evidence="1">
    <location>
        <begin position="302"/>
        <end position="328"/>
    </location>
</feature>
<dbReference type="OrthoDB" id="3645916at2759"/>
<feature type="region of interest" description="Disordered" evidence="1">
    <location>
        <begin position="1"/>
        <end position="36"/>
    </location>
</feature>
<keyword evidence="3" id="KW-1185">Reference proteome</keyword>
<dbReference type="AlphaFoldDB" id="A0A6A6VQV4"/>
<dbReference type="EMBL" id="MU006561">
    <property type="protein sequence ID" value="KAF2751641.1"/>
    <property type="molecule type" value="Genomic_DNA"/>
</dbReference>
<evidence type="ECO:0000313" key="2">
    <source>
        <dbReference type="EMBL" id="KAF2751641.1"/>
    </source>
</evidence>
<feature type="region of interest" description="Disordered" evidence="1">
    <location>
        <begin position="230"/>
        <end position="252"/>
    </location>
</feature>
<dbReference type="Proteomes" id="UP000799440">
    <property type="component" value="Unassembled WGS sequence"/>
</dbReference>
<gene>
    <name evidence="2" type="ORF">M011DRAFT_394213</name>
</gene>
<evidence type="ECO:0000256" key="1">
    <source>
        <dbReference type="SAM" id="MobiDB-lite"/>
    </source>
</evidence>
<name>A0A6A6VQV4_9PLEO</name>
<feature type="compositionally biased region" description="Basic and acidic residues" evidence="1">
    <location>
        <begin position="315"/>
        <end position="328"/>
    </location>
</feature>
<protein>
    <submittedName>
        <fullName evidence="2">Uncharacterized protein</fullName>
    </submittedName>
</protein>
<feature type="region of interest" description="Disordered" evidence="1">
    <location>
        <begin position="160"/>
        <end position="183"/>
    </location>
</feature>
<feature type="compositionally biased region" description="Basic and acidic residues" evidence="1">
    <location>
        <begin position="230"/>
        <end position="249"/>
    </location>
</feature>